<feature type="non-terminal residue" evidence="4">
    <location>
        <position position="1"/>
    </location>
</feature>
<feature type="coiled-coil region" evidence="1">
    <location>
        <begin position="305"/>
        <end position="339"/>
    </location>
</feature>
<feature type="coiled-coil region" evidence="1">
    <location>
        <begin position="107"/>
        <end position="134"/>
    </location>
</feature>
<name>A0A0T6BFA8_9SCAR</name>
<dbReference type="PROSITE" id="PS50106">
    <property type="entry name" value="PDZ"/>
    <property type="match status" value="1"/>
</dbReference>
<feature type="domain" description="PDZ" evidence="3">
    <location>
        <begin position="240"/>
        <end position="287"/>
    </location>
</feature>
<dbReference type="Gene3D" id="2.30.42.10">
    <property type="match status" value="1"/>
</dbReference>
<evidence type="ECO:0000313" key="5">
    <source>
        <dbReference type="Proteomes" id="UP000051574"/>
    </source>
</evidence>
<dbReference type="OrthoDB" id="449487at2759"/>
<dbReference type="AlphaFoldDB" id="A0A0T6BFA8"/>
<comment type="caution">
    <text evidence="4">The sequence shown here is derived from an EMBL/GenBank/DDBJ whole genome shotgun (WGS) entry which is preliminary data.</text>
</comment>
<evidence type="ECO:0000256" key="2">
    <source>
        <dbReference type="SAM" id="MobiDB-lite"/>
    </source>
</evidence>
<keyword evidence="5" id="KW-1185">Reference proteome</keyword>
<evidence type="ECO:0000259" key="3">
    <source>
        <dbReference type="PROSITE" id="PS50106"/>
    </source>
</evidence>
<evidence type="ECO:0000313" key="4">
    <source>
        <dbReference type="EMBL" id="KRT85867.1"/>
    </source>
</evidence>
<feature type="region of interest" description="Disordered" evidence="2">
    <location>
        <begin position="428"/>
        <end position="499"/>
    </location>
</feature>
<evidence type="ECO:0000256" key="1">
    <source>
        <dbReference type="SAM" id="Coils"/>
    </source>
</evidence>
<reference evidence="4 5" key="1">
    <citation type="submission" date="2015-09" db="EMBL/GenBank/DDBJ databases">
        <title>Draft genome of the scarab beetle Oryctes borbonicus.</title>
        <authorList>
            <person name="Meyer J.M."/>
            <person name="Markov G.V."/>
            <person name="Baskaran P."/>
            <person name="Herrmann M."/>
            <person name="Sommer R.J."/>
            <person name="Roedelsperger C."/>
        </authorList>
    </citation>
    <scope>NUCLEOTIDE SEQUENCE [LARGE SCALE GENOMIC DNA]</scope>
    <source>
        <strain evidence="4">OB123</strain>
        <tissue evidence="4">Whole animal</tissue>
    </source>
</reference>
<dbReference type="InterPro" id="IPR001478">
    <property type="entry name" value="PDZ"/>
</dbReference>
<feature type="compositionally biased region" description="Polar residues" evidence="2">
    <location>
        <begin position="474"/>
        <end position="487"/>
    </location>
</feature>
<dbReference type="InterPro" id="IPR036034">
    <property type="entry name" value="PDZ_sf"/>
</dbReference>
<dbReference type="CDD" id="cd00136">
    <property type="entry name" value="PDZ_canonical"/>
    <property type="match status" value="1"/>
</dbReference>
<dbReference type="Proteomes" id="UP000051574">
    <property type="component" value="Unassembled WGS sequence"/>
</dbReference>
<organism evidence="4 5">
    <name type="scientific">Oryctes borbonicus</name>
    <dbReference type="NCBI Taxonomy" id="1629725"/>
    <lineage>
        <taxon>Eukaryota</taxon>
        <taxon>Metazoa</taxon>
        <taxon>Ecdysozoa</taxon>
        <taxon>Arthropoda</taxon>
        <taxon>Hexapoda</taxon>
        <taxon>Insecta</taxon>
        <taxon>Pterygota</taxon>
        <taxon>Neoptera</taxon>
        <taxon>Endopterygota</taxon>
        <taxon>Coleoptera</taxon>
        <taxon>Polyphaga</taxon>
        <taxon>Scarabaeiformia</taxon>
        <taxon>Scarabaeidae</taxon>
        <taxon>Dynastinae</taxon>
        <taxon>Oryctes</taxon>
    </lineage>
</organism>
<accession>A0A0T6BFA8</accession>
<gene>
    <name evidence="4" type="ORF">AMK59_368</name>
</gene>
<feature type="compositionally biased region" description="Basic residues" evidence="2">
    <location>
        <begin position="463"/>
        <end position="473"/>
    </location>
</feature>
<feature type="coiled-coil region" evidence="1">
    <location>
        <begin position="53"/>
        <end position="80"/>
    </location>
</feature>
<sequence length="499" mass="55738">TLQPAIIQPRMAQLETLEAEMASIQVSLSSTPRRKKNGSINGSITSSIRSIPKEVAVKELESLRNALRDKENIIQSLKGQLTIPSFRLSHMRTSAICNNNNSTNNNRELSDIEKKQAEERLSRLRNDTDNKRLAIKNLKMALERLDITDNIDVRIQQAELEYQLGREELNLLTLLEETRALQLCLEEANKNPSETQTFYSCVNGNELVSLHAIEIVYDPKSPRFGAGQKDSTPGLWIDWALDDTGVCKGDRLIEVNGKIVLTKTRDDLTRLLAAAPDPAQIVVLRKKSANNGNVKNFTHPPAATTNNAVREVAALRSELEVVRERAEEAQRAKDGLRSDNIRLTHRISYLEEQVAELLGRKTSDSDIRIVNQSPVITSTVKSNQNITNINITSQQTSVMPNNDLQVFQKGPQVTALVANLPGLEVSKDNHSALPVRSKSSLSNVSNTHIPAPSPQPSENHSCQKGHRHKHRSARNSLQLTGNPQMLDNHNCRKHYYIDK</sequence>
<proteinExistence type="predicted"/>
<dbReference type="SUPFAM" id="SSF50156">
    <property type="entry name" value="PDZ domain-like"/>
    <property type="match status" value="1"/>
</dbReference>
<dbReference type="EMBL" id="LJIG01001073">
    <property type="protein sequence ID" value="KRT85867.1"/>
    <property type="molecule type" value="Genomic_DNA"/>
</dbReference>
<feature type="non-terminal residue" evidence="4">
    <location>
        <position position="499"/>
    </location>
</feature>
<feature type="compositionally biased region" description="Polar residues" evidence="2">
    <location>
        <begin position="437"/>
        <end position="448"/>
    </location>
</feature>
<protein>
    <recommendedName>
        <fullName evidence="3">PDZ domain-containing protein</fullName>
    </recommendedName>
</protein>
<keyword evidence="1" id="KW-0175">Coiled coil</keyword>